<feature type="transmembrane region" description="Helical" evidence="1">
    <location>
        <begin position="191"/>
        <end position="217"/>
    </location>
</feature>
<dbReference type="Pfam" id="PF06182">
    <property type="entry name" value="ABC2_membrane_6"/>
    <property type="match status" value="1"/>
</dbReference>
<feature type="transmembrane region" description="Helical" evidence="1">
    <location>
        <begin position="113"/>
        <end position="132"/>
    </location>
</feature>
<dbReference type="Proteomes" id="UP000007881">
    <property type="component" value="Chromosome"/>
</dbReference>
<keyword evidence="3" id="KW-1185">Reference proteome</keyword>
<name>I0ID05_PHYMF</name>
<keyword evidence="1" id="KW-0812">Transmembrane</keyword>
<feature type="transmembrane region" description="Helical" evidence="1">
    <location>
        <begin position="59"/>
        <end position="79"/>
    </location>
</feature>
<dbReference type="AlphaFoldDB" id="I0ID05"/>
<keyword evidence="1" id="KW-1133">Transmembrane helix</keyword>
<sequence>MPSLRTAWALLTTWYAYMLTYRVEIFLWMVASALPLIMMGIWIEAGASGSFPDVTAASAARYFLAVFVVRQVTVAWVLYEFEHHVLSGKLSPKLLHPLDPAFVFLATHLGEQLARLPFFAAVFALGLWLYPAALQDPDDPGAWLLPSVAEGLAFLVALYAAFAFRFLLQYTLAMLAFWFERVLAFEPLAYLPYLFLSGLLFPLEALPAGVAAALKWTPFPWLAWFPATILAGGQPPLIHGFATIGAWLAGLLVLNRVLWRAGLRRYSAMGA</sequence>
<evidence type="ECO:0000256" key="1">
    <source>
        <dbReference type="SAM" id="Phobius"/>
    </source>
</evidence>
<evidence type="ECO:0000313" key="2">
    <source>
        <dbReference type="EMBL" id="BAM03143.1"/>
    </source>
</evidence>
<gene>
    <name evidence="2" type="ordered locus">PSMK_09840</name>
</gene>
<dbReference type="eggNOG" id="COG4587">
    <property type="taxonomic scope" value="Bacteria"/>
</dbReference>
<dbReference type="PANTHER" id="PTHR36832">
    <property type="entry name" value="SLR1174 PROTEIN-RELATED"/>
    <property type="match status" value="1"/>
</dbReference>
<evidence type="ECO:0000313" key="3">
    <source>
        <dbReference type="Proteomes" id="UP000007881"/>
    </source>
</evidence>
<protein>
    <submittedName>
        <fullName evidence="2">Putative ABC transporter permease protein</fullName>
    </submittedName>
</protein>
<proteinExistence type="predicted"/>
<dbReference type="HOGENOM" id="CLU_084465_1_1_0"/>
<dbReference type="RefSeq" id="WP_014436362.1">
    <property type="nucleotide sequence ID" value="NC_017080.1"/>
</dbReference>
<feature type="transmembrane region" description="Helical" evidence="1">
    <location>
        <begin position="25"/>
        <end position="47"/>
    </location>
</feature>
<organism evidence="2 3">
    <name type="scientific">Phycisphaera mikurensis (strain NBRC 102666 / KCTC 22515 / FYK2301M01)</name>
    <dbReference type="NCBI Taxonomy" id="1142394"/>
    <lineage>
        <taxon>Bacteria</taxon>
        <taxon>Pseudomonadati</taxon>
        <taxon>Planctomycetota</taxon>
        <taxon>Phycisphaerae</taxon>
        <taxon>Phycisphaerales</taxon>
        <taxon>Phycisphaeraceae</taxon>
        <taxon>Phycisphaera</taxon>
    </lineage>
</organism>
<accession>I0ID05</accession>
<dbReference type="PANTHER" id="PTHR36832:SF1">
    <property type="entry name" value="SLR1174 PROTEIN"/>
    <property type="match status" value="1"/>
</dbReference>
<feature type="transmembrane region" description="Helical" evidence="1">
    <location>
        <begin position="237"/>
        <end position="259"/>
    </location>
</feature>
<keyword evidence="1" id="KW-0472">Membrane</keyword>
<reference evidence="2 3" key="1">
    <citation type="submission" date="2012-02" db="EMBL/GenBank/DDBJ databases">
        <title>Complete genome sequence of Phycisphaera mikurensis NBRC 102666.</title>
        <authorList>
            <person name="Ankai A."/>
            <person name="Hosoyama A."/>
            <person name="Terui Y."/>
            <person name="Sekine M."/>
            <person name="Fukai R."/>
            <person name="Kato Y."/>
            <person name="Nakamura S."/>
            <person name="Yamada-Narita S."/>
            <person name="Kawakoshi A."/>
            <person name="Fukunaga Y."/>
            <person name="Yamazaki S."/>
            <person name="Fujita N."/>
        </authorList>
    </citation>
    <scope>NUCLEOTIDE SEQUENCE [LARGE SCALE GENOMIC DNA]</scope>
    <source>
        <strain evidence="3">NBRC 102666 / KCTC 22515 / FYK2301M01</strain>
    </source>
</reference>
<dbReference type="InterPro" id="IPR010390">
    <property type="entry name" value="ABC-2_transporter-like"/>
</dbReference>
<dbReference type="EMBL" id="AP012338">
    <property type="protein sequence ID" value="BAM03143.1"/>
    <property type="molecule type" value="Genomic_DNA"/>
</dbReference>
<dbReference type="KEGG" id="phm:PSMK_09840"/>
<feature type="transmembrane region" description="Helical" evidence="1">
    <location>
        <begin position="152"/>
        <end position="179"/>
    </location>
</feature>
<dbReference type="STRING" id="1142394.PSMK_09840"/>